<comment type="caution">
    <text evidence="1">The sequence shown here is derived from an EMBL/GenBank/DDBJ whole genome shotgun (WGS) entry which is preliminary data.</text>
</comment>
<proteinExistence type="predicted"/>
<protein>
    <submittedName>
        <fullName evidence="1">Uncharacterized protein</fullName>
    </submittedName>
</protein>
<dbReference type="Proteomes" id="UP000018888">
    <property type="component" value="Unassembled WGS sequence"/>
</dbReference>
<organism evidence="1 2">
    <name type="scientific">Rhizophagus irregularis (strain DAOM 181602 / DAOM 197198 / MUCL 43194)</name>
    <name type="common">Arbuscular mycorrhizal fungus</name>
    <name type="synonym">Glomus intraradices</name>
    <dbReference type="NCBI Taxonomy" id="747089"/>
    <lineage>
        <taxon>Eukaryota</taxon>
        <taxon>Fungi</taxon>
        <taxon>Fungi incertae sedis</taxon>
        <taxon>Mucoromycota</taxon>
        <taxon>Glomeromycotina</taxon>
        <taxon>Glomeromycetes</taxon>
        <taxon>Glomerales</taxon>
        <taxon>Glomeraceae</taxon>
        <taxon>Rhizophagus</taxon>
    </lineage>
</organism>
<evidence type="ECO:0000313" key="2">
    <source>
        <dbReference type="Proteomes" id="UP000018888"/>
    </source>
</evidence>
<gene>
    <name evidence="1" type="ORF">GLOIN_2v1568403</name>
</gene>
<reference evidence="1 2" key="2">
    <citation type="journal article" date="2018" name="New Phytol.">
        <title>High intraspecific genome diversity in the model arbuscular mycorrhizal symbiont Rhizophagus irregularis.</title>
        <authorList>
            <person name="Chen E.C.H."/>
            <person name="Morin E."/>
            <person name="Beaudet D."/>
            <person name="Noel J."/>
            <person name="Yildirir G."/>
            <person name="Ndikumana S."/>
            <person name="Charron P."/>
            <person name="St-Onge C."/>
            <person name="Giorgi J."/>
            <person name="Kruger M."/>
            <person name="Marton T."/>
            <person name="Ropars J."/>
            <person name="Grigoriev I.V."/>
            <person name="Hainaut M."/>
            <person name="Henrissat B."/>
            <person name="Roux C."/>
            <person name="Martin F."/>
            <person name="Corradi N."/>
        </authorList>
    </citation>
    <scope>NUCLEOTIDE SEQUENCE [LARGE SCALE GENOMIC DNA]</scope>
    <source>
        <strain evidence="1 2">DAOM 197198</strain>
    </source>
</reference>
<reference evidence="1 2" key="1">
    <citation type="journal article" date="2013" name="Proc. Natl. Acad. Sci. U.S.A.">
        <title>Genome of an arbuscular mycorrhizal fungus provides insight into the oldest plant symbiosis.</title>
        <authorList>
            <person name="Tisserant E."/>
            <person name="Malbreil M."/>
            <person name="Kuo A."/>
            <person name="Kohler A."/>
            <person name="Symeonidi A."/>
            <person name="Balestrini R."/>
            <person name="Charron P."/>
            <person name="Duensing N."/>
            <person name="Frei Dit Frey N."/>
            <person name="Gianinazzi-Pearson V."/>
            <person name="Gilbert L.B."/>
            <person name="Handa Y."/>
            <person name="Herr J.R."/>
            <person name="Hijri M."/>
            <person name="Koul R."/>
            <person name="Kawaguchi M."/>
            <person name="Krajinski F."/>
            <person name="Lammers P.J."/>
            <person name="Masclaux F.G."/>
            <person name="Murat C."/>
            <person name="Morin E."/>
            <person name="Ndikumana S."/>
            <person name="Pagni M."/>
            <person name="Petitpierre D."/>
            <person name="Requena N."/>
            <person name="Rosikiewicz P."/>
            <person name="Riley R."/>
            <person name="Saito K."/>
            <person name="San Clemente H."/>
            <person name="Shapiro H."/>
            <person name="van Tuinen D."/>
            <person name="Becard G."/>
            <person name="Bonfante P."/>
            <person name="Paszkowski U."/>
            <person name="Shachar-Hill Y.Y."/>
            <person name="Tuskan G.A."/>
            <person name="Young P.W."/>
            <person name="Sanders I.R."/>
            <person name="Henrissat B."/>
            <person name="Rensing S.A."/>
            <person name="Grigoriev I.V."/>
            <person name="Corradi N."/>
            <person name="Roux C."/>
            <person name="Martin F."/>
        </authorList>
    </citation>
    <scope>NUCLEOTIDE SEQUENCE [LARGE SCALE GENOMIC DNA]</scope>
    <source>
        <strain evidence="1 2">DAOM 197198</strain>
    </source>
</reference>
<accession>A0A2P4QCB2</accession>
<dbReference type="EMBL" id="AUPC02000063">
    <property type="protein sequence ID" value="POG75254.1"/>
    <property type="molecule type" value="Genomic_DNA"/>
</dbReference>
<name>A0A2P4QCB2_RHIID</name>
<sequence length="77" mass="9426">MYDNYQTYKLQRCQIQLYSRQNLHLNLVKVTKRVSKLNQRSLMSPQTKWYYILIHTKNKNSINKRFFKCISENLTLP</sequence>
<evidence type="ECO:0000313" key="1">
    <source>
        <dbReference type="EMBL" id="POG75254.1"/>
    </source>
</evidence>
<dbReference type="AlphaFoldDB" id="A0A2P4QCB2"/>
<keyword evidence="2" id="KW-1185">Reference proteome</keyword>